<dbReference type="Pfam" id="PF01061">
    <property type="entry name" value="ABC2_membrane"/>
    <property type="match status" value="1"/>
</dbReference>
<keyword evidence="5" id="KW-0067">ATP-binding</keyword>
<accession>A0A6A5BTR5</accession>
<feature type="region of interest" description="Disordered" evidence="8">
    <location>
        <begin position="64"/>
        <end position="94"/>
    </location>
</feature>
<evidence type="ECO:0000313" key="11">
    <source>
        <dbReference type="EMBL" id="KAF0976775.1"/>
    </source>
</evidence>
<dbReference type="PANTHER" id="PTHR48041">
    <property type="entry name" value="ABC TRANSPORTER G FAMILY MEMBER 28"/>
    <property type="match status" value="1"/>
</dbReference>
<feature type="transmembrane region" description="Helical" evidence="9">
    <location>
        <begin position="638"/>
        <end position="660"/>
    </location>
</feature>
<evidence type="ECO:0000256" key="1">
    <source>
        <dbReference type="ARBA" id="ARBA00004141"/>
    </source>
</evidence>
<dbReference type="Proteomes" id="UP000444721">
    <property type="component" value="Unassembled WGS sequence"/>
</dbReference>
<dbReference type="VEuPathDB" id="AmoebaDB:NF0086240"/>
<dbReference type="InterPro" id="IPR027417">
    <property type="entry name" value="P-loop_NTPase"/>
</dbReference>
<dbReference type="InterPro" id="IPR003593">
    <property type="entry name" value="AAA+_ATPase"/>
</dbReference>
<keyword evidence="3 9" id="KW-0812">Transmembrane</keyword>
<dbReference type="InterPro" id="IPR050352">
    <property type="entry name" value="ABCG_transporters"/>
</dbReference>
<keyword evidence="6 9" id="KW-1133">Transmembrane helix</keyword>
<feature type="domain" description="ABC transporter" evidence="10">
    <location>
        <begin position="113"/>
        <end position="362"/>
    </location>
</feature>
<dbReference type="OrthoDB" id="66620at2759"/>
<evidence type="ECO:0000256" key="3">
    <source>
        <dbReference type="ARBA" id="ARBA00022692"/>
    </source>
</evidence>
<dbReference type="AlphaFoldDB" id="A0A6A5BTR5"/>
<name>A0A6A5BTR5_NAEFO</name>
<keyword evidence="12" id="KW-1185">Reference proteome</keyword>
<evidence type="ECO:0000256" key="5">
    <source>
        <dbReference type="ARBA" id="ARBA00022840"/>
    </source>
</evidence>
<dbReference type="GO" id="GO:0005524">
    <property type="term" value="F:ATP binding"/>
    <property type="evidence" value="ECO:0007669"/>
    <property type="project" value="UniProtKB-KW"/>
</dbReference>
<feature type="transmembrane region" description="Helical" evidence="9">
    <location>
        <begin position="530"/>
        <end position="549"/>
    </location>
</feature>
<keyword evidence="4" id="KW-0547">Nucleotide-binding</keyword>
<dbReference type="Gene3D" id="3.40.50.300">
    <property type="entry name" value="P-loop containing nucleotide triphosphate hydrolases"/>
    <property type="match status" value="1"/>
</dbReference>
<dbReference type="GO" id="GO:0016887">
    <property type="term" value="F:ATP hydrolysis activity"/>
    <property type="evidence" value="ECO:0007669"/>
    <property type="project" value="InterPro"/>
</dbReference>
<dbReference type="SUPFAM" id="SSF52540">
    <property type="entry name" value="P-loop containing nucleoside triphosphate hydrolases"/>
    <property type="match status" value="1"/>
</dbReference>
<feature type="transmembrane region" description="Helical" evidence="9">
    <location>
        <begin position="667"/>
        <end position="687"/>
    </location>
</feature>
<sequence>MTSTTADIPLQDMNGPPHSQQEQEQQQQNTHHLVVTQSATQFQQVEDDSSVLVIEMTNDQKQQQMDLGDNNALNSSSSSSTNHSVQVEHQPNSRESFGTTITRQYFFEQQCFMEWNNISYPSLKKPLLYNLSGFAVPGKITAIVGPAGSGKSMLLRILSRRGPFKLHDGSISINGQVIQDKLRHGLKAETNKYRSLVSFVSKDYNLTDLSLTVKETLQYALRFKMPYKTSNNPLWTTREERLEMLLKNYRLKHKEHALCSSLSSGERKRLTIAVQNVNFHRVIILEDPTDGMEFGESLMIIKTMKIMARMGISVIISVHKPSWKELELFDYVSILDRGRQIYFGPPLRMDSYFRSVGIDTMNMEEDSNDDEQICESEGKTRRRIDYRSDGDVHQNSLENLLQLLFVHELASKIAHDEMSTERHLPIKQMIESNHMDAKIMEQRDYLAEAFEKRFSDFYLPQKTLEEKHFIQNQIQNQNQTQNQNHPNPNQNHLLENIHTEKYLTNYWLSIVYLIMRLFTVKKRRWATEFLAPFIEKTLIGIGIGLLYLQVDAPNMAMRARVFAFLNYNLSLTFGVAIRVLIQQIPTLMQERMNSSSYRISAFFIAKTIEDLFDFTIYPFIFGLVVYFMTGMSMDAGKFFTFSACFIVYNWACMALAQALVCVFPSPFILGWLCVVVNIYFILVSGAYGQTMLPSGLQWTSYLSYLYYGFRSMAINEFAGVIIPVKNGTVLPVTYFTNGTLFLKKAYNIDEGWYMSWVYIGVLLGYFLICKFIGYLGLKYIYGRKSPKRIIVKLLRCCGKCK</sequence>
<dbReference type="EMBL" id="VFQX01000036">
    <property type="protein sequence ID" value="KAF0976775.1"/>
    <property type="molecule type" value="Genomic_DNA"/>
</dbReference>
<evidence type="ECO:0000256" key="7">
    <source>
        <dbReference type="ARBA" id="ARBA00023136"/>
    </source>
</evidence>
<feature type="compositionally biased region" description="Polar residues" evidence="8">
    <location>
        <begin position="81"/>
        <end position="94"/>
    </location>
</feature>
<evidence type="ECO:0000256" key="2">
    <source>
        <dbReference type="ARBA" id="ARBA00022448"/>
    </source>
</evidence>
<evidence type="ECO:0000256" key="6">
    <source>
        <dbReference type="ARBA" id="ARBA00022989"/>
    </source>
</evidence>
<reference evidence="11 12" key="1">
    <citation type="journal article" date="2019" name="Sci. Rep.">
        <title>Nanopore sequencing improves the draft genome of the human pathogenic amoeba Naegleria fowleri.</title>
        <authorList>
            <person name="Liechti N."/>
            <person name="Schurch N."/>
            <person name="Bruggmann R."/>
            <person name="Wittwer M."/>
        </authorList>
    </citation>
    <scope>NUCLEOTIDE SEQUENCE [LARGE SCALE GENOMIC DNA]</scope>
    <source>
        <strain evidence="11 12">ATCC 30894</strain>
    </source>
</reference>
<keyword evidence="2" id="KW-0813">Transport</keyword>
<evidence type="ECO:0000313" key="12">
    <source>
        <dbReference type="Proteomes" id="UP000444721"/>
    </source>
</evidence>
<feature type="transmembrane region" description="Helical" evidence="9">
    <location>
        <begin position="602"/>
        <end position="626"/>
    </location>
</feature>
<dbReference type="GO" id="GO:0140359">
    <property type="term" value="F:ABC-type transporter activity"/>
    <property type="evidence" value="ECO:0007669"/>
    <property type="project" value="InterPro"/>
</dbReference>
<proteinExistence type="predicted"/>
<evidence type="ECO:0000256" key="4">
    <source>
        <dbReference type="ARBA" id="ARBA00022741"/>
    </source>
</evidence>
<dbReference type="VEuPathDB" id="AmoebaDB:NfTy_069280"/>
<gene>
    <name evidence="11" type="ORF">FDP41_004070</name>
</gene>
<dbReference type="PROSITE" id="PS50893">
    <property type="entry name" value="ABC_TRANSPORTER_2"/>
    <property type="match status" value="1"/>
</dbReference>
<dbReference type="InterPro" id="IPR013525">
    <property type="entry name" value="ABC2_TM"/>
</dbReference>
<dbReference type="PANTHER" id="PTHR48041:SF139">
    <property type="entry name" value="PROTEIN SCARLET"/>
    <property type="match status" value="1"/>
</dbReference>
<keyword evidence="7 9" id="KW-0472">Membrane</keyword>
<comment type="subcellular location">
    <subcellularLocation>
        <location evidence="1">Membrane</location>
        <topology evidence="1">Multi-pass membrane protein</topology>
    </subcellularLocation>
</comment>
<comment type="caution">
    <text evidence="11">The sequence shown here is derived from an EMBL/GenBank/DDBJ whole genome shotgun (WGS) entry which is preliminary data.</text>
</comment>
<dbReference type="InterPro" id="IPR003439">
    <property type="entry name" value="ABC_transporter-like_ATP-bd"/>
</dbReference>
<dbReference type="GO" id="GO:0016020">
    <property type="term" value="C:membrane"/>
    <property type="evidence" value="ECO:0007669"/>
    <property type="project" value="UniProtKB-SubCell"/>
</dbReference>
<evidence type="ECO:0000259" key="10">
    <source>
        <dbReference type="PROSITE" id="PS50893"/>
    </source>
</evidence>
<dbReference type="Pfam" id="PF00005">
    <property type="entry name" value="ABC_tran"/>
    <property type="match status" value="1"/>
</dbReference>
<organism evidence="11 12">
    <name type="scientific">Naegleria fowleri</name>
    <name type="common">Brain eating amoeba</name>
    <dbReference type="NCBI Taxonomy" id="5763"/>
    <lineage>
        <taxon>Eukaryota</taxon>
        <taxon>Discoba</taxon>
        <taxon>Heterolobosea</taxon>
        <taxon>Tetramitia</taxon>
        <taxon>Eutetramitia</taxon>
        <taxon>Vahlkampfiidae</taxon>
        <taxon>Naegleria</taxon>
    </lineage>
</organism>
<feature type="transmembrane region" description="Helical" evidence="9">
    <location>
        <begin position="756"/>
        <end position="777"/>
    </location>
</feature>
<protein>
    <recommendedName>
        <fullName evidence="10">ABC transporter domain-containing protein</fullName>
    </recommendedName>
</protein>
<evidence type="ECO:0000256" key="9">
    <source>
        <dbReference type="SAM" id="Phobius"/>
    </source>
</evidence>
<dbReference type="VEuPathDB" id="AmoebaDB:FDP41_004070"/>
<feature type="transmembrane region" description="Helical" evidence="9">
    <location>
        <begin position="561"/>
        <end position="581"/>
    </location>
</feature>
<dbReference type="SMART" id="SM00382">
    <property type="entry name" value="AAA"/>
    <property type="match status" value="1"/>
</dbReference>
<feature type="region of interest" description="Disordered" evidence="8">
    <location>
        <begin position="1"/>
        <end position="31"/>
    </location>
</feature>
<dbReference type="RefSeq" id="XP_044561488.1">
    <property type="nucleotide sequence ID" value="XM_044707445.1"/>
</dbReference>
<dbReference type="GeneID" id="68111288"/>
<evidence type="ECO:0000256" key="8">
    <source>
        <dbReference type="SAM" id="MobiDB-lite"/>
    </source>
</evidence>
<feature type="transmembrane region" description="Helical" evidence="9">
    <location>
        <begin position="502"/>
        <end position="518"/>
    </location>
</feature>